<dbReference type="EMBL" id="BJOV01000002">
    <property type="protein sequence ID" value="GEE00041.1"/>
    <property type="molecule type" value="Genomic_DNA"/>
</dbReference>
<reference evidence="2" key="1">
    <citation type="submission" date="2019-06" db="EMBL/GenBank/DDBJ databases">
        <title>Gordonia isolated from sludge of a wastewater treatment plant.</title>
        <authorList>
            <person name="Tamura T."/>
            <person name="Aoyama K."/>
            <person name="Kang Y."/>
            <person name="Saito S."/>
            <person name="Akiyama N."/>
            <person name="Yazawa K."/>
            <person name="Gonoi T."/>
            <person name="Mikami Y."/>
        </authorList>
    </citation>
    <scope>NUCLEOTIDE SEQUENCE [LARGE SCALE GENOMIC DNA]</scope>
    <source>
        <strain evidence="2">NBRC 107696</strain>
    </source>
</reference>
<keyword evidence="2" id="KW-1185">Reference proteome</keyword>
<evidence type="ECO:0000313" key="1">
    <source>
        <dbReference type="EMBL" id="GEE00041.1"/>
    </source>
</evidence>
<name>A0A7I9V4U9_9ACTN</name>
<comment type="caution">
    <text evidence="1">The sequence shown here is derived from an EMBL/GenBank/DDBJ whole genome shotgun (WGS) entry which is preliminary data.</text>
</comment>
<protein>
    <submittedName>
        <fullName evidence="1">Uncharacterized protein</fullName>
    </submittedName>
</protein>
<dbReference type="Proteomes" id="UP000444960">
    <property type="component" value="Unassembled WGS sequence"/>
</dbReference>
<sequence>MDANPNVRGHRWGMRNHRRITPTDIPLIVLDDETVEYARTLAAAGTPMAVVSDRYTPVLPFMIGNNGYTVALVADVDDPIQLAEVLGRVESRIGPVTRTVRGHHTQPAA</sequence>
<accession>A0A7I9V4U9</accession>
<evidence type="ECO:0000313" key="2">
    <source>
        <dbReference type="Proteomes" id="UP000444960"/>
    </source>
</evidence>
<proteinExistence type="predicted"/>
<gene>
    <name evidence="1" type="ORF">nbrc107696_04870</name>
</gene>
<organism evidence="1 2">
    <name type="scientific">Gordonia spumicola</name>
    <dbReference type="NCBI Taxonomy" id="589161"/>
    <lineage>
        <taxon>Bacteria</taxon>
        <taxon>Bacillati</taxon>
        <taxon>Actinomycetota</taxon>
        <taxon>Actinomycetes</taxon>
        <taxon>Mycobacteriales</taxon>
        <taxon>Gordoniaceae</taxon>
        <taxon>Gordonia</taxon>
    </lineage>
</organism>
<dbReference type="AlphaFoldDB" id="A0A7I9V4U9"/>